<dbReference type="RefSeq" id="WP_262581311.1">
    <property type="nucleotide sequence ID" value="NZ_JAOQJV010000005.1"/>
</dbReference>
<accession>A0ABT2S5B5</accession>
<dbReference type="Pfam" id="PF09148">
    <property type="entry name" value="DUF1934"/>
    <property type="match status" value="1"/>
</dbReference>
<comment type="caution">
    <text evidence="1">The sequence shown here is derived from an EMBL/GenBank/DDBJ whole genome shotgun (WGS) entry which is preliminary data.</text>
</comment>
<evidence type="ECO:0000313" key="2">
    <source>
        <dbReference type="Proteomes" id="UP001207605"/>
    </source>
</evidence>
<keyword evidence="2" id="KW-1185">Reference proteome</keyword>
<evidence type="ECO:0000313" key="1">
    <source>
        <dbReference type="EMBL" id="MCU6699783.1"/>
    </source>
</evidence>
<reference evidence="1 2" key="1">
    <citation type="journal article" date="2021" name="ISME Commun">
        <title>Automated analysis of genomic sequences facilitates high-throughput and comprehensive description of bacteria.</title>
        <authorList>
            <person name="Hitch T.C.A."/>
        </authorList>
    </citation>
    <scope>NUCLEOTIDE SEQUENCE [LARGE SCALE GENOMIC DNA]</scope>
    <source>
        <strain evidence="1 2">Sanger_02</strain>
    </source>
</reference>
<dbReference type="SUPFAM" id="SSF50814">
    <property type="entry name" value="Lipocalins"/>
    <property type="match status" value="1"/>
</dbReference>
<dbReference type="EMBL" id="JAOQJV010000005">
    <property type="protein sequence ID" value="MCU6699783.1"/>
    <property type="molecule type" value="Genomic_DNA"/>
</dbReference>
<dbReference type="Gene3D" id="2.40.128.20">
    <property type="match status" value="1"/>
</dbReference>
<proteinExistence type="predicted"/>
<name>A0ABT2S5B5_9FIRM</name>
<organism evidence="1 2">
    <name type="scientific">Dorea ammoniilytica</name>
    <dbReference type="NCBI Taxonomy" id="2981788"/>
    <lineage>
        <taxon>Bacteria</taxon>
        <taxon>Bacillati</taxon>
        <taxon>Bacillota</taxon>
        <taxon>Clostridia</taxon>
        <taxon>Lachnospirales</taxon>
        <taxon>Lachnospiraceae</taxon>
        <taxon>Dorea</taxon>
    </lineage>
</organism>
<dbReference type="InterPro" id="IPR012674">
    <property type="entry name" value="Calycin"/>
</dbReference>
<dbReference type="InterPro" id="IPR015231">
    <property type="entry name" value="DUF1934"/>
</dbReference>
<dbReference type="Proteomes" id="UP001207605">
    <property type="component" value="Unassembled WGS sequence"/>
</dbReference>
<sequence length="146" mass="16320">MKKDVLISITGLHYGDWNADGEEAEPIEVITPATYYLKNGKHYVIYDEVAEGMPGSVRNTVKITGDSMFEVTKSGRGGSRMVFEKDKMNMTNYQTPYGEVLVGVHTRDIQVHVEEENIDVEISYGLDVNEEAVSECQLKVNIRSVG</sequence>
<protein>
    <submittedName>
        <fullName evidence="1">DUF1934 domain-containing protein</fullName>
    </submittedName>
</protein>
<gene>
    <name evidence="1" type="ORF">OCV65_06000</name>
</gene>